<evidence type="ECO:0000256" key="2">
    <source>
        <dbReference type="RuleBase" id="RU004429"/>
    </source>
</evidence>
<proteinExistence type="inferred from homology"/>
<keyword evidence="2" id="KW-0520">NAD</keyword>
<comment type="subcellular location">
    <subcellularLocation>
        <location evidence="2">Cell membrane</location>
        <topology evidence="2">Multi-pass membrane protein</topology>
    </subcellularLocation>
</comment>
<dbReference type="EMBL" id="CADCTQ010000479">
    <property type="protein sequence ID" value="CAA9305396.1"/>
    <property type="molecule type" value="Genomic_DNA"/>
</dbReference>
<keyword evidence="2" id="KW-0472">Membrane</keyword>
<dbReference type="GO" id="GO:0048038">
    <property type="term" value="F:quinone binding"/>
    <property type="evidence" value="ECO:0007669"/>
    <property type="project" value="UniProtKB-UniRule"/>
</dbReference>
<feature type="transmembrane region" description="Helical" evidence="2">
    <location>
        <begin position="93"/>
        <end position="113"/>
    </location>
</feature>
<name>A0A6J4KGX2_9SPHI</name>
<keyword evidence="3" id="KW-0560">Oxidoreductase</keyword>
<comment type="catalytic activity">
    <reaction evidence="2">
        <text>a quinone + NADH + 5 H(+)(in) = a quinol + NAD(+) + 4 H(+)(out)</text>
        <dbReference type="Rhea" id="RHEA:57888"/>
        <dbReference type="ChEBI" id="CHEBI:15378"/>
        <dbReference type="ChEBI" id="CHEBI:24646"/>
        <dbReference type="ChEBI" id="CHEBI:57540"/>
        <dbReference type="ChEBI" id="CHEBI:57945"/>
        <dbReference type="ChEBI" id="CHEBI:132124"/>
    </reaction>
</comment>
<protein>
    <recommendedName>
        <fullName evidence="2">NADH-quinone oxidoreductase subunit J</fullName>
        <ecNumber evidence="2">7.1.1.-</ecNumber>
    </recommendedName>
</protein>
<dbReference type="AlphaFoldDB" id="A0A6J4KGX2"/>
<dbReference type="InterPro" id="IPR042106">
    <property type="entry name" value="Nuo/plastoQ_OxRdtase_6_NuoJ"/>
</dbReference>
<comment type="similarity">
    <text evidence="1 2">Belongs to the complex I subunit 6 family.</text>
</comment>
<evidence type="ECO:0000313" key="3">
    <source>
        <dbReference type="EMBL" id="CAA9305396.1"/>
    </source>
</evidence>
<reference evidence="3" key="1">
    <citation type="submission" date="2020-02" db="EMBL/GenBank/DDBJ databases">
        <authorList>
            <person name="Meier V. D."/>
        </authorList>
    </citation>
    <scope>NUCLEOTIDE SEQUENCE</scope>
    <source>
        <strain evidence="3">AVDCRST_MAG56</strain>
    </source>
</reference>
<keyword evidence="2" id="KW-1133">Transmembrane helix</keyword>
<dbReference type="GO" id="GO:0005886">
    <property type="term" value="C:plasma membrane"/>
    <property type="evidence" value="ECO:0007669"/>
    <property type="project" value="UniProtKB-SubCell"/>
</dbReference>
<keyword evidence="3" id="KW-0830">Ubiquinone</keyword>
<dbReference type="InterPro" id="IPR001457">
    <property type="entry name" value="NADH_UbQ/plastoQ_OxRdtase_su6"/>
</dbReference>
<gene>
    <name evidence="3" type="ORF">AVDCRST_MAG56-6465</name>
</gene>
<keyword evidence="2" id="KW-0812">Transmembrane</keyword>
<dbReference type="PANTHER" id="PTHR33269">
    <property type="entry name" value="NADH-UBIQUINONE OXIDOREDUCTASE CHAIN 6"/>
    <property type="match status" value="1"/>
</dbReference>
<feature type="transmembrane region" description="Helical" evidence="2">
    <location>
        <begin position="148"/>
        <end position="169"/>
    </location>
</feature>
<accession>A0A6J4KGX2</accession>
<keyword evidence="2" id="KW-0874">Quinone</keyword>
<feature type="transmembrane region" description="Helical" evidence="2">
    <location>
        <begin position="30"/>
        <end position="49"/>
    </location>
</feature>
<feature type="transmembrane region" description="Helical" evidence="2">
    <location>
        <begin position="6"/>
        <end position="25"/>
    </location>
</feature>
<keyword evidence="2" id="KW-1003">Cell membrane</keyword>
<sequence length="172" mass="17630">MNLVTVLLYAFAGLAVVSALGVLLFRNVLYAAFALLLTFLGVAGLYVLAGADLLAVVQIVIYVGGVLVLLIFGIMLTGRGAGTGPVSGTHNRLVALLAAGGAFTLFVLLIFRLNAPALGWVREAEAAGRTVTGSTLADIGMNLMTTSVLPFEVAGLLLLVALIGAAYIAGKR</sequence>
<feature type="transmembrane region" description="Helical" evidence="2">
    <location>
        <begin position="55"/>
        <end position="81"/>
    </location>
</feature>
<dbReference type="GO" id="GO:0008137">
    <property type="term" value="F:NADH dehydrogenase (ubiquinone) activity"/>
    <property type="evidence" value="ECO:0007669"/>
    <property type="project" value="UniProtKB-UniRule"/>
</dbReference>
<comment type="function">
    <text evidence="2">NDH-1 shuttles electrons from NADH, via FMN and iron-sulfur (Fe-S) centers, to quinones in the respiratory chain. Couples the redox reaction to proton translocation (for every two electrons transferred, four hydrogen ions are translocated across the cytoplasmic membrane), and thus conserves the redox energy in a proton gradient.</text>
</comment>
<evidence type="ECO:0000256" key="1">
    <source>
        <dbReference type="ARBA" id="ARBA00005698"/>
    </source>
</evidence>
<dbReference type="Pfam" id="PF00499">
    <property type="entry name" value="Oxidored_q3"/>
    <property type="match status" value="1"/>
</dbReference>
<dbReference type="PANTHER" id="PTHR33269:SF17">
    <property type="entry name" value="NADH-UBIQUINONE OXIDOREDUCTASE CHAIN 6"/>
    <property type="match status" value="1"/>
</dbReference>
<dbReference type="EC" id="7.1.1.-" evidence="2"/>
<dbReference type="Gene3D" id="1.20.120.1200">
    <property type="entry name" value="NADH-ubiquinone/plastoquinone oxidoreductase chain 6, subunit NuoJ"/>
    <property type="match status" value="1"/>
</dbReference>
<organism evidence="3">
    <name type="scientific">uncultured Cytophagales bacterium</name>
    <dbReference type="NCBI Taxonomy" id="158755"/>
    <lineage>
        <taxon>Bacteria</taxon>
        <taxon>Pseudomonadati</taxon>
        <taxon>Bacteroidota</taxon>
        <taxon>Sphingobacteriia</taxon>
        <taxon>Sphingobacteriales</taxon>
        <taxon>environmental samples</taxon>
    </lineage>
</organism>
<dbReference type="GO" id="GO:0016491">
    <property type="term" value="F:oxidoreductase activity"/>
    <property type="evidence" value="ECO:0007669"/>
    <property type="project" value="UniProtKB-KW"/>
</dbReference>